<name>A0ACB9R9B4_9MYRT</name>
<comment type="caution">
    <text evidence="1">The sequence shown here is derived from an EMBL/GenBank/DDBJ whole genome shotgun (WGS) entry which is preliminary data.</text>
</comment>
<proteinExistence type="predicted"/>
<dbReference type="EMBL" id="CM042883">
    <property type="protein sequence ID" value="KAI4375098.1"/>
    <property type="molecule type" value="Genomic_DNA"/>
</dbReference>
<sequence length="97" mass="10808">MHSLVGDCGEKLGYRHHHIRRRLRVIRTYGQSERYRRRLGAPSFASPFPSTCSFYGTLICYPDLTPSCSCHQSTNPPWSNFDGGIDLALKGGGSVCC</sequence>
<accession>A0ACB9R9B4</accession>
<dbReference type="Proteomes" id="UP001057402">
    <property type="component" value="Chromosome 4"/>
</dbReference>
<gene>
    <name evidence="1" type="ORF">MLD38_013008</name>
</gene>
<evidence type="ECO:0000313" key="2">
    <source>
        <dbReference type="Proteomes" id="UP001057402"/>
    </source>
</evidence>
<organism evidence="1 2">
    <name type="scientific">Melastoma candidum</name>
    <dbReference type="NCBI Taxonomy" id="119954"/>
    <lineage>
        <taxon>Eukaryota</taxon>
        <taxon>Viridiplantae</taxon>
        <taxon>Streptophyta</taxon>
        <taxon>Embryophyta</taxon>
        <taxon>Tracheophyta</taxon>
        <taxon>Spermatophyta</taxon>
        <taxon>Magnoliopsida</taxon>
        <taxon>eudicotyledons</taxon>
        <taxon>Gunneridae</taxon>
        <taxon>Pentapetalae</taxon>
        <taxon>rosids</taxon>
        <taxon>malvids</taxon>
        <taxon>Myrtales</taxon>
        <taxon>Melastomataceae</taxon>
        <taxon>Melastomatoideae</taxon>
        <taxon>Melastomateae</taxon>
        <taxon>Melastoma</taxon>
    </lineage>
</organism>
<protein>
    <submittedName>
        <fullName evidence="1">Uncharacterized protein</fullName>
    </submittedName>
</protein>
<keyword evidence="2" id="KW-1185">Reference proteome</keyword>
<evidence type="ECO:0000313" key="1">
    <source>
        <dbReference type="EMBL" id="KAI4375098.1"/>
    </source>
</evidence>
<reference evidence="2" key="1">
    <citation type="journal article" date="2023" name="Front. Plant Sci.">
        <title>Chromosomal-level genome assembly of Melastoma candidum provides insights into trichome evolution.</title>
        <authorList>
            <person name="Zhong Y."/>
            <person name="Wu W."/>
            <person name="Sun C."/>
            <person name="Zou P."/>
            <person name="Liu Y."/>
            <person name="Dai S."/>
            <person name="Zhou R."/>
        </authorList>
    </citation>
    <scope>NUCLEOTIDE SEQUENCE [LARGE SCALE GENOMIC DNA]</scope>
</reference>